<dbReference type="AlphaFoldDB" id="D3Q961"/>
<dbReference type="InterPro" id="IPR005135">
    <property type="entry name" value="Endo/exonuclease/phosphatase"/>
</dbReference>
<dbReference type="SUPFAM" id="SSF56219">
    <property type="entry name" value="DNase I-like"/>
    <property type="match status" value="1"/>
</dbReference>
<feature type="transmembrane region" description="Helical" evidence="1">
    <location>
        <begin position="40"/>
        <end position="62"/>
    </location>
</feature>
<dbReference type="OrthoDB" id="2340043at2"/>
<proteinExistence type="predicted"/>
<feature type="domain" description="Endonuclease/exonuclease/phosphatase" evidence="2">
    <location>
        <begin position="106"/>
        <end position="313"/>
    </location>
</feature>
<evidence type="ECO:0000313" key="4">
    <source>
        <dbReference type="Proteomes" id="UP000000844"/>
    </source>
</evidence>
<feature type="transmembrane region" description="Helical" evidence="1">
    <location>
        <begin position="69"/>
        <end position="91"/>
    </location>
</feature>
<evidence type="ECO:0000259" key="2">
    <source>
        <dbReference type="Pfam" id="PF03372"/>
    </source>
</evidence>
<sequence length="327" mass="35304">MSSPRSRTPLRRVTYVLLWIMVLGWALFTGWRLFGAEVAWPVAVVISYTPYIAAAILIPIAVAVWLRTIALLTVLVVCACALVVVLMPRFFADGDGAGDGPQLRVMTANVLTGDADLDAIADLVVDNKIDVLTVLELDADAVDKLAKTEVADQLPHQVLKPADKAAGTGIYSRHELTENDELAVDGLFYNPAATIDVPKAGDVEFVAVHPSPPINPDRTRHWRHDLRALPPAPTDGTPRILAGDFNATLDHRILRDLIAMGYTDAADATGSGLTGTWPTDKNFPPKVTIDHVLTSTGITPTTYATHTIPNSDHRALTTTMTLPKPDD</sequence>
<keyword evidence="3" id="KW-0255">Endonuclease</keyword>
<keyword evidence="1" id="KW-1133">Transmembrane helix</keyword>
<protein>
    <submittedName>
        <fullName evidence="3">Endonuclease/exonuclease/phosphatase</fullName>
    </submittedName>
</protein>
<keyword evidence="1" id="KW-0472">Membrane</keyword>
<feature type="transmembrane region" description="Helical" evidence="1">
    <location>
        <begin position="12"/>
        <end position="34"/>
    </location>
</feature>
<gene>
    <name evidence="3" type="ordered locus">Snas_0960</name>
</gene>
<accession>D3Q961</accession>
<keyword evidence="3" id="KW-0378">Hydrolase</keyword>
<keyword evidence="3" id="KW-0269">Exonuclease</keyword>
<dbReference type="EMBL" id="CP001778">
    <property type="protein sequence ID" value="ADD40670.1"/>
    <property type="molecule type" value="Genomic_DNA"/>
</dbReference>
<keyword evidence="1" id="KW-0812">Transmembrane</keyword>
<dbReference type="GO" id="GO:0004519">
    <property type="term" value="F:endonuclease activity"/>
    <property type="evidence" value="ECO:0007669"/>
    <property type="project" value="UniProtKB-KW"/>
</dbReference>
<dbReference type="eggNOG" id="COG3021">
    <property type="taxonomic scope" value="Bacteria"/>
</dbReference>
<name>D3Q961_STANL</name>
<dbReference type="KEGG" id="sna:Snas_0960"/>
<evidence type="ECO:0000313" key="3">
    <source>
        <dbReference type="EMBL" id="ADD40670.1"/>
    </source>
</evidence>
<dbReference type="Pfam" id="PF03372">
    <property type="entry name" value="Exo_endo_phos"/>
    <property type="match status" value="1"/>
</dbReference>
<organism evidence="3 4">
    <name type="scientific">Stackebrandtia nassauensis (strain DSM 44728 / CIP 108903 / NRRL B-16338 / NBRC 102104 / LLR-40K-21)</name>
    <dbReference type="NCBI Taxonomy" id="446470"/>
    <lineage>
        <taxon>Bacteria</taxon>
        <taxon>Bacillati</taxon>
        <taxon>Actinomycetota</taxon>
        <taxon>Actinomycetes</taxon>
        <taxon>Glycomycetales</taxon>
        <taxon>Glycomycetaceae</taxon>
        <taxon>Stackebrandtia</taxon>
    </lineage>
</organism>
<dbReference type="InterPro" id="IPR036691">
    <property type="entry name" value="Endo/exonu/phosph_ase_sf"/>
</dbReference>
<dbReference type="RefSeq" id="WP_013016241.1">
    <property type="nucleotide sequence ID" value="NC_013947.1"/>
</dbReference>
<dbReference type="GO" id="GO:0004527">
    <property type="term" value="F:exonuclease activity"/>
    <property type="evidence" value="ECO:0007669"/>
    <property type="project" value="UniProtKB-KW"/>
</dbReference>
<dbReference type="Proteomes" id="UP000000844">
    <property type="component" value="Chromosome"/>
</dbReference>
<dbReference type="Gene3D" id="3.60.10.10">
    <property type="entry name" value="Endonuclease/exonuclease/phosphatase"/>
    <property type="match status" value="1"/>
</dbReference>
<keyword evidence="4" id="KW-1185">Reference proteome</keyword>
<dbReference type="HOGENOM" id="CLU_052333_1_0_11"/>
<evidence type="ECO:0000256" key="1">
    <source>
        <dbReference type="SAM" id="Phobius"/>
    </source>
</evidence>
<keyword evidence="3" id="KW-0540">Nuclease</keyword>
<reference evidence="3 4" key="1">
    <citation type="journal article" date="2009" name="Stand. Genomic Sci.">
        <title>Complete genome sequence of Stackebrandtia nassauensis type strain (LLR-40K-21).</title>
        <authorList>
            <person name="Munk C."/>
            <person name="Lapidus A."/>
            <person name="Copeland A."/>
            <person name="Jando M."/>
            <person name="Mayilraj S."/>
            <person name="Glavina Del Rio T."/>
            <person name="Nolan M."/>
            <person name="Chen F."/>
            <person name="Lucas S."/>
            <person name="Tice H."/>
            <person name="Cheng J.F."/>
            <person name="Han C."/>
            <person name="Detter J.C."/>
            <person name="Bruce D."/>
            <person name="Goodwin L."/>
            <person name="Chain P."/>
            <person name="Pitluck S."/>
            <person name="Goker M."/>
            <person name="Ovchinikova G."/>
            <person name="Pati A."/>
            <person name="Ivanova N."/>
            <person name="Mavromatis K."/>
            <person name="Chen A."/>
            <person name="Palaniappan K."/>
            <person name="Land M."/>
            <person name="Hauser L."/>
            <person name="Chang Y.J."/>
            <person name="Jeffries C.D."/>
            <person name="Bristow J."/>
            <person name="Eisen J.A."/>
            <person name="Markowitz V."/>
            <person name="Hugenholtz P."/>
            <person name="Kyrpides N.C."/>
            <person name="Klenk H.P."/>
        </authorList>
    </citation>
    <scope>NUCLEOTIDE SEQUENCE [LARGE SCALE GENOMIC DNA]</scope>
    <source>
        <strain evidence="4">DSM 44728 / CIP 108903 / NRRL B-16338 / NBRC 102104 / LLR-40K-21</strain>
    </source>
</reference>